<protein>
    <submittedName>
        <fullName evidence="2">(spotted green pufferfish) hypothetical protein</fullName>
    </submittedName>
</protein>
<dbReference type="EMBL" id="CAAE01003070">
    <property type="protein sequence ID" value="CAF87717.1"/>
    <property type="molecule type" value="Genomic_DNA"/>
</dbReference>
<name>Q4THB5_TETNG</name>
<accession>Q4THB5</accession>
<evidence type="ECO:0000256" key="1">
    <source>
        <dbReference type="SAM" id="MobiDB-lite"/>
    </source>
</evidence>
<gene>
    <name evidence="2" type="ORF">GSTENG00000649001</name>
</gene>
<organism evidence="2">
    <name type="scientific">Tetraodon nigroviridis</name>
    <name type="common">Spotted green pufferfish</name>
    <name type="synonym">Chelonodon nigroviridis</name>
    <dbReference type="NCBI Taxonomy" id="99883"/>
    <lineage>
        <taxon>Eukaryota</taxon>
        <taxon>Metazoa</taxon>
        <taxon>Chordata</taxon>
        <taxon>Craniata</taxon>
        <taxon>Vertebrata</taxon>
        <taxon>Euteleostomi</taxon>
        <taxon>Actinopterygii</taxon>
        <taxon>Neopterygii</taxon>
        <taxon>Teleostei</taxon>
        <taxon>Neoteleostei</taxon>
        <taxon>Acanthomorphata</taxon>
        <taxon>Eupercaria</taxon>
        <taxon>Tetraodontiformes</taxon>
        <taxon>Tetradontoidea</taxon>
        <taxon>Tetraodontidae</taxon>
        <taxon>Tetraodon</taxon>
    </lineage>
</organism>
<proteinExistence type="predicted"/>
<dbReference type="AlphaFoldDB" id="Q4THB5"/>
<reference evidence="2" key="2">
    <citation type="submission" date="2004-02" db="EMBL/GenBank/DDBJ databases">
        <authorList>
            <consortium name="Genoscope"/>
            <consortium name="Whitehead Institute Centre for Genome Research"/>
        </authorList>
    </citation>
    <scope>NUCLEOTIDE SEQUENCE</scope>
</reference>
<reference evidence="2" key="1">
    <citation type="journal article" date="2004" name="Nature">
        <title>Genome duplication in the teleost fish Tetraodon nigroviridis reveals the early vertebrate proto-karyotype.</title>
        <authorList>
            <person name="Jaillon O."/>
            <person name="Aury J.-M."/>
            <person name="Brunet F."/>
            <person name="Petit J.-L."/>
            <person name="Stange-Thomann N."/>
            <person name="Mauceli E."/>
            <person name="Bouneau L."/>
            <person name="Fischer C."/>
            <person name="Ozouf-Costaz C."/>
            <person name="Bernot A."/>
            <person name="Nicaud S."/>
            <person name="Jaffe D."/>
            <person name="Fisher S."/>
            <person name="Lutfalla G."/>
            <person name="Dossat C."/>
            <person name="Segurens B."/>
            <person name="Dasilva C."/>
            <person name="Salanoubat M."/>
            <person name="Levy M."/>
            <person name="Boudet N."/>
            <person name="Castellano S."/>
            <person name="Anthouard V."/>
            <person name="Jubin C."/>
            <person name="Castelli V."/>
            <person name="Katinka M."/>
            <person name="Vacherie B."/>
            <person name="Biemont C."/>
            <person name="Skalli Z."/>
            <person name="Cattolico L."/>
            <person name="Poulain J."/>
            <person name="De Berardinis V."/>
            <person name="Cruaud C."/>
            <person name="Duprat S."/>
            <person name="Brottier P."/>
            <person name="Coutanceau J.-P."/>
            <person name="Gouzy J."/>
            <person name="Parra G."/>
            <person name="Lardier G."/>
            <person name="Chapple C."/>
            <person name="McKernan K.J."/>
            <person name="McEwan P."/>
            <person name="Bosak S."/>
            <person name="Kellis M."/>
            <person name="Volff J.-N."/>
            <person name="Guigo R."/>
            <person name="Zody M.C."/>
            <person name="Mesirov J."/>
            <person name="Lindblad-Toh K."/>
            <person name="Birren B."/>
            <person name="Nusbaum C."/>
            <person name="Kahn D."/>
            <person name="Robinson-Rechavi M."/>
            <person name="Laudet V."/>
            <person name="Schachter V."/>
            <person name="Quetier F."/>
            <person name="Saurin W."/>
            <person name="Scarpelli C."/>
            <person name="Wincker P."/>
            <person name="Lander E.S."/>
            <person name="Weissenbach J."/>
            <person name="Roest Crollius H."/>
        </authorList>
    </citation>
    <scope>NUCLEOTIDE SEQUENCE [LARGE SCALE GENOMIC DNA]</scope>
</reference>
<sequence length="87" mass="8869">DEESGFEQEDEEGGVGFIAHVPVPSQKEVGALTLCAREDVSVGGSELFSRPSGGGGAAPEEEDGAAAALRQRTLQAQSQTAKALLGL</sequence>
<feature type="region of interest" description="Disordered" evidence="1">
    <location>
        <begin position="45"/>
        <end position="73"/>
    </location>
</feature>
<feature type="non-terminal residue" evidence="2">
    <location>
        <position position="1"/>
    </location>
</feature>
<evidence type="ECO:0000313" key="2">
    <source>
        <dbReference type="EMBL" id="CAF87717.1"/>
    </source>
</evidence>
<feature type="non-terminal residue" evidence="2">
    <location>
        <position position="87"/>
    </location>
</feature>
<comment type="caution">
    <text evidence="2">The sequence shown here is derived from an EMBL/GenBank/DDBJ whole genome shotgun (WGS) entry which is preliminary data.</text>
</comment>
<dbReference type="KEGG" id="tng:GSTEN00000649G001"/>